<name>A0A6N6JJX8_9RHOB</name>
<reference evidence="1 2" key="1">
    <citation type="submission" date="2019-12" db="EMBL/GenBank/DDBJ databases">
        <title>Litoreibacter badius sp. nov., a novel bacteriochlorophyll a-containing bacterium in the genus Litoreibacter.</title>
        <authorList>
            <person name="Kanamuro M."/>
            <person name="Takabe Y."/>
            <person name="Mori K."/>
            <person name="Takaichi S."/>
            <person name="Hanada S."/>
        </authorList>
    </citation>
    <scope>NUCLEOTIDE SEQUENCE [LARGE SCALE GENOMIC DNA]</scope>
    <source>
        <strain evidence="1 2">K6</strain>
    </source>
</reference>
<dbReference type="Proteomes" id="UP000436822">
    <property type="component" value="Unassembled WGS sequence"/>
</dbReference>
<accession>A0A6N6JJX8</accession>
<comment type="caution">
    <text evidence="1">The sequence shown here is derived from an EMBL/GenBank/DDBJ whole genome shotgun (WGS) entry which is preliminary data.</text>
</comment>
<gene>
    <name evidence="1" type="ORF">KIN_36800</name>
</gene>
<sequence>MRMPTRDEMRTIPKQSRYVRLAAAYDQFARTIRRIAMAPDGSRRPYCRASRRHFPGVVPSTRRKVSVMWLWEAKPVA</sequence>
<dbReference type="EMBL" id="BLJE01000005">
    <property type="protein sequence ID" value="GFE66606.1"/>
    <property type="molecule type" value="Genomic_DNA"/>
</dbReference>
<keyword evidence="2" id="KW-1185">Reference proteome</keyword>
<dbReference type="AlphaFoldDB" id="A0A6N6JJX8"/>
<protein>
    <submittedName>
        <fullName evidence="1">Uncharacterized protein</fullName>
    </submittedName>
</protein>
<organism evidence="1 2">
    <name type="scientific">Litoreibacter roseus</name>
    <dbReference type="NCBI Taxonomy" id="2601869"/>
    <lineage>
        <taxon>Bacteria</taxon>
        <taxon>Pseudomonadati</taxon>
        <taxon>Pseudomonadota</taxon>
        <taxon>Alphaproteobacteria</taxon>
        <taxon>Rhodobacterales</taxon>
        <taxon>Roseobacteraceae</taxon>
        <taxon>Litoreibacter</taxon>
    </lineage>
</organism>
<evidence type="ECO:0000313" key="2">
    <source>
        <dbReference type="Proteomes" id="UP000436822"/>
    </source>
</evidence>
<evidence type="ECO:0000313" key="1">
    <source>
        <dbReference type="EMBL" id="GFE66606.1"/>
    </source>
</evidence>
<proteinExistence type="predicted"/>